<evidence type="ECO:0000313" key="2">
    <source>
        <dbReference type="Proteomes" id="UP001056120"/>
    </source>
</evidence>
<protein>
    <submittedName>
        <fullName evidence="1">Uncharacterized protein</fullName>
    </submittedName>
</protein>
<reference evidence="2" key="1">
    <citation type="journal article" date="2022" name="Mol. Ecol. Resour.">
        <title>The genomes of chicory, endive, great burdock and yacon provide insights into Asteraceae palaeo-polyploidization history and plant inulin production.</title>
        <authorList>
            <person name="Fan W."/>
            <person name="Wang S."/>
            <person name="Wang H."/>
            <person name="Wang A."/>
            <person name="Jiang F."/>
            <person name="Liu H."/>
            <person name="Zhao H."/>
            <person name="Xu D."/>
            <person name="Zhang Y."/>
        </authorList>
    </citation>
    <scope>NUCLEOTIDE SEQUENCE [LARGE SCALE GENOMIC DNA]</scope>
    <source>
        <strain evidence="2">cv. Yunnan</strain>
    </source>
</reference>
<dbReference type="Proteomes" id="UP001056120">
    <property type="component" value="Linkage Group LG09"/>
</dbReference>
<reference evidence="1 2" key="2">
    <citation type="journal article" date="2022" name="Mol. Ecol. Resour.">
        <title>The genomes of chicory, endive, great burdock and yacon provide insights into Asteraceae paleo-polyploidization history and plant inulin production.</title>
        <authorList>
            <person name="Fan W."/>
            <person name="Wang S."/>
            <person name="Wang H."/>
            <person name="Wang A."/>
            <person name="Jiang F."/>
            <person name="Liu H."/>
            <person name="Zhao H."/>
            <person name="Xu D."/>
            <person name="Zhang Y."/>
        </authorList>
    </citation>
    <scope>NUCLEOTIDE SEQUENCE [LARGE SCALE GENOMIC DNA]</scope>
    <source>
        <strain evidence="2">cv. Yunnan</strain>
        <tissue evidence="1">Leaves</tissue>
    </source>
</reference>
<dbReference type="EMBL" id="CM042026">
    <property type="protein sequence ID" value="KAI3805556.1"/>
    <property type="molecule type" value="Genomic_DNA"/>
</dbReference>
<name>A0ACB9IDJ4_9ASTR</name>
<gene>
    <name evidence="1" type="ORF">L1987_28053</name>
</gene>
<proteinExistence type="predicted"/>
<comment type="caution">
    <text evidence="1">The sequence shown here is derived from an EMBL/GenBank/DDBJ whole genome shotgun (WGS) entry which is preliminary data.</text>
</comment>
<evidence type="ECO:0000313" key="1">
    <source>
        <dbReference type="EMBL" id="KAI3805556.1"/>
    </source>
</evidence>
<sequence>MDLSKTKLKLNELRKVVEVLVSRDNKKEKLAKLEGIEPQGLNKVATDEVLKPLSSHKRLLEEGGNGGVGAFASINTKGVGKRKKANIDVVTPEAPLGVALTGEGVPSLNEALD</sequence>
<organism evidence="1 2">
    <name type="scientific">Smallanthus sonchifolius</name>
    <dbReference type="NCBI Taxonomy" id="185202"/>
    <lineage>
        <taxon>Eukaryota</taxon>
        <taxon>Viridiplantae</taxon>
        <taxon>Streptophyta</taxon>
        <taxon>Embryophyta</taxon>
        <taxon>Tracheophyta</taxon>
        <taxon>Spermatophyta</taxon>
        <taxon>Magnoliopsida</taxon>
        <taxon>eudicotyledons</taxon>
        <taxon>Gunneridae</taxon>
        <taxon>Pentapetalae</taxon>
        <taxon>asterids</taxon>
        <taxon>campanulids</taxon>
        <taxon>Asterales</taxon>
        <taxon>Asteraceae</taxon>
        <taxon>Asteroideae</taxon>
        <taxon>Heliantheae alliance</taxon>
        <taxon>Millerieae</taxon>
        <taxon>Smallanthus</taxon>
    </lineage>
</organism>
<keyword evidence="2" id="KW-1185">Reference proteome</keyword>
<accession>A0ACB9IDJ4</accession>